<dbReference type="Proteomes" id="UP000265520">
    <property type="component" value="Unassembled WGS sequence"/>
</dbReference>
<dbReference type="InterPro" id="IPR048491">
    <property type="entry name" value="XMAP215_CLASP_TOG"/>
</dbReference>
<evidence type="ECO:0000313" key="4">
    <source>
        <dbReference type="EMBL" id="MCI54271.1"/>
    </source>
</evidence>
<reference evidence="4 5" key="1">
    <citation type="journal article" date="2018" name="Front. Plant Sci.">
        <title>Red Clover (Trifolium pratense) and Zigzag Clover (T. medium) - A Picture of Genomic Similarities and Differences.</title>
        <authorList>
            <person name="Dluhosova J."/>
            <person name="Istvanek J."/>
            <person name="Nedelnik J."/>
            <person name="Repkova J."/>
        </authorList>
    </citation>
    <scope>NUCLEOTIDE SEQUENCE [LARGE SCALE GENOMIC DNA]</scope>
    <source>
        <strain evidence="5">cv. 10/8</strain>
        <tissue evidence="4">Leaf</tissue>
    </source>
</reference>
<dbReference type="GO" id="GO:0005737">
    <property type="term" value="C:cytoplasm"/>
    <property type="evidence" value="ECO:0007669"/>
    <property type="project" value="UniProtKB-SubCell"/>
</dbReference>
<feature type="non-terminal residue" evidence="4">
    <location>
        <position position="1"/>
    </location>
</feature>
<keyword evidence="5" id="KW-1185">Reference proteome</keyword>
<dbReference type="InterPro" id="IPR011989">
    <property type="entry name" value="ARM-like"/>
</dbReference>
<comment type="subcellular location">
    <subcellularLocation>
        <location evidence="1">Cytoplasm</location>
    </subcellularLocation>
</comment>
<name>A0A392SZI2_9FABA</name>
<dbReference type="InterPro" id="IPR045110">
    <property type="entry name" value="XMAP215"/>
</dbReference>
<organism evidence="4 5">
    <name type="scientific">Trifolium medium</name>
    <dbReference type="NCBI Taxonomy" id="97028"/>
    <lineage>
        <taxon>Eukaryota</taxon>
        <taxon>Viridiplantae</taxon>
        <taxon>Streptophyta</taxon>
        <taxon>Embryophyta</taxon>
        <taxon>Tracheophyta</taxon>
        <taxon>Spermatophyta</taxon>
        <taxon>Magnoliopsida</taxon>
        <taxon>eudicotyledons</taxon>
        <taxon>Gunneridae</taxon>
        <taxon>Pentapetalae</taxon>
        <taxon>rosids</taxon>
        <taxon>fabids</taxon>
        <taxon>Fabales</taxon>
        <taxon>Fabaceae</taxon>
        <taxon>Papilionoideae</taxon>
        <taxon>50 kb inversion clade</taxon>
        <taxon>NPAAA clade</taxon>
        <taxon>Hologalegina</taxon>
        <taxon>IRL clade</taxon>
        <taxon>Trifolieae</taxon>
        <taxon>Trifolium</taxon>
    </lineage>
</organism>
<evidence type="ECO:0000313" key="5">
    <source>
        <dbReference type="Proteomes" id="UP000265520"/>
    </source>
</evidence>
<feature type="domain" description="XMAP215/Dis1/CLASP TOG" evidence="3">
    <location>
        <begin position="1"/>
        <end position="56"/>
    </location>
</feature>
<comment type="caution">
    <text evidence="4">The sequence shown here is derived from an EMBL/GenBank/DDBJ whole genome shotgun (WGS) entry which is preliminary data.</text>
</comment>
<keyword evidence="2" id="KW-0963">Cytoplasm</keyword>
<evidence type="ECO:0000256" key="2">
    <source>
        <dbReference type="ARBA" id="ARBA00022490"/>
    </source>
</evidence>
<dbReference type="GO" id="GO:0061863">
    <property type="term" value="F:microtubule plus end polymerase"/>
    <property type="evidence" value="ECO:0007669"/>
    <property type="project" value="InterPro"/>
</dbReference>
<accession>A0A392SZI2</accession>
<dbReference type="Pfam" id="PF21041">
    <property type="entry name" value="XMAP215_CLASP_TOG"/>
    <property type="match status" value="1"/>
</dbReference>
<dbReference type="GO" id="GO:0030951">
    <property type="term" value="P:establishment or maintenance of microtubule cytoskeleton polarity"/>
    <property type="evidence" value="ECO:0007669"/>
    <property type="project" value="InterPro"/>
</dbReference>
<dbReference type="Gene3D" id="1.25.10.10">
    <property type="entry name" value="Leucine-rich Repeat Variant"/>
    <property type="match status" value="1"/>
</dbReference>
<evidence type="ECO:0000256" key="1">
    <source>
        <dbReference type="ARBA" id="ARBA00004496"/>
    </source>
</evidence>
<dbReference type="GO" id="GO:0046785">
    <property type="term" value="P:microtubule polymerization"/>
    <property type="evidence" value="ECO:0007669"/>
    <property type="project" value="InterPro"/>
</dbReference>
<dbReference type="AlphaFoldDB" id="A0A392SZI2"/>
<evidence type="ECO:0000259" key="3">
    <source>
        <dbReference type="Pfam" id="PF21041"/>
    </source>
</evidence>
<dbReference type="GO" id="GO:0051010">
    <property type="term" value="F:microtubule plus-end binding"/>
    <property type="evidence" value="ECO:0007669"/>
    <property type="project" value="InterPro"/>
</dbReference>
<protein>
    <submittedName>
        <fullName evidence="4">Protein MOR1-like</fullName>
    </submittedName>
</protein>
<sequence length="56" mass="5861">KKTVADSNAPVQEKALDALIAYLRAADADAGRFGKEVCDAVVAKCLTGRPNTVEKA</sequence>
<feature type="non-terminal residue" evidence="4">
    <location>
        <position position="56"/>
    </location>
</feature>
<proteinExistence type="predicted"/>
<dbReference type="GO" id="GO:0007051">
    <property type="term" value="P:spindle organization"/>
    <property type="evidence" value="ECO:0007669"/>
    <property type="project" value="InterPro"/>
</dbReference>
<dbReference type="PANTHER" id="PTHR12609">
    <property type="entry name" value="MICROTUBULE ASSOCIATED PROTEIN XMAP215"/>
    <property type="match status" value="1"/>
</dbReference>
<dbReference type="EMBL" id="LXQA010476694">
    <property type="protein sequence ID" value="MCI54271.1"/>
    <property type="molecule type" value="Genomic_DNA"/>
</dbReference>